<evidence type="ECO:0000313" key="1">
    <source>
        <dbReference type="EMBL" id="PWK18194.1"/>
    </source>
</evidence>
<dbReference type="OrthoDB" id="1429120at2"/>
<name>A0A316DJ31_9FLAO</name>
<organism evidence="1 2">
    <name type="scientific">Xanthomarina spongicola</name>
    <dbReference type="NCBI Taxonomy" id="570520"/>
    <lineage>
        <taxon>Bacteria</taxon>
        <taxon>Pseudomonadati</taxon>
        <taxon>Bacteroidota</taxon>
        <taxon>Flavobacteriia</taxon>
        <taxon>Flavobacteriales</taxon>
        <taxon>Flavobacteriaceae</taxon>
        <taxon>Xanthomarina</taxon>
    </lineage>
</organism>
<dbReference type="AlphaFoldDB" id="A0A316DJ31"/>
<sequence length="247" mass="28459">MKTLKSAMFIFLLIVFIKPSYSQDVVYSSIFKNVNKIAKSLNHDLNTSGDTLYLDSKFALNKIEIIGDSNLKEFAINDETKNLQIPLNDLPIGDYTFAVVLTEGHDDTYIYRKTIVFKVSRLIPIELGNQMEMNTLPTNMSLHGDQIAILDLSENKIIKKMKKPVHLASHIDETNKLSAISGNTISNNQTQAFDDLENIKTTNEIIKEKPIRFKAYNLTDIRYRNHNIQSREDYRRNNLRPNGRRYD</sequence>
<reference evidence="1 2" key="1">
    <citation type="submission" date="2018-05" db="EMBL/GenBank/DDBJ databases">
        <title>Genomic Encyclopedia of Archaeal and Bacterial Type Strains, Phase II (KMG-II): from individual species to whole genera.</title>
        <authorList>
            <person name="Goeker M."/>
        </authorList>
    </citation>
    <scope>NUCLEOTIDE SEQUENCE [LARGE SCALE GENOMIC DNA]</scope>
    <source>
        <strain evidence="1 2">DSM 22637</strain>
    </source>
</reference>
<comment type="caution">
    <text evidence="1">The sequence shown here is derived from an EMBL/GenBank/DDBJ whole genome shotgun (WGS) entry which is preliminary data.</text>
</comment>
<proteinExistence type="predicted"/>
<dbReference type="RefSeq" id="WP_146192572.1">
    <property type="nucleotide sequence ID" value="NZ_QGGP01000005.1"/>
</dbReference>
<keyword evidence="2" id="KW-1185">Reference proteome</keyword>
<dbReference type="Proteomes" id="UP000245430">
    <property type="component" value="Unassembled WGS sequence"/>
</dbReference>
<accession>A0A316DJ31</accession>
<gene>
    <name evidence="1" type="ORF">LX78_02103</name>
</gene>
<evidence type="ECO:0000313" key="2">
    <source>
        <dbReference type="Proteomes" id="UP000245430"/>
    </source>
</evidence>
<dbReference type="EMBL" id="QGGP01000005">
    <property type="protein sequence ID" value="PWK18194.1"/>
    <property type="molecule type" value="Genomic_DNA"/>
</dbReference>
<protein>
    <submittedName>
        <fullName evidence="1">Uncharacterized protein</fullName>
    </submittedName>
</protein>